<dbReference type="GO" id="GO:0045727">
    <property type="term" value="P:positive regulation of translation"/>
    <property type="evidence" value="ECO:0007669"/>
    <property type="project" value="TreeGrafter"/>
</dbReference>
<reference evidence="7" key="2">
    <citation type="submission" date="2020-07" db="EMBL/GenBank/DDBJ databases">
        <authorList>
            <person name="Vera ALvarez R."/>
            <person name="Arias-Moreno D.M."/>
            <person name="Jimenez-Jacinto V."/>
            <person name="Jimenez-Bremont J.F."/>
            <person name="Swaminathan K."/>
            <person name="Moose S.P."/>
            <person name="Guerrero-Gonzalez M.L."/>
            <person name="Marino-Ramirez L."/>
            <person name="Landsman D."/>
            <person name="Rodriguez-Kessler M."/>
            <person name="Delgado-Sanchez P."/>
        </authorList>
    </citation>
    <scope>NUCLEOTIDE SEQUENCE</scope>
    <source>
        <tissue evidence="7">Cladode</tissue>
    </source>
</reference>
<feature type="compositionally biased region" description="Basic and acidic residues" evidence="5">
    <location>
        <begin position="352"/>
        <end position="362"/>
    </location>
</feature>
<dbReference type="AlphaFoldDB" id="A0A7C9A752"/>
<evidence type="ECO:0000256" key="3">
    <source>
        <dbReference type="ARBA" id="ARBA00023161"/>
    </source>
</evidence>
<evidence type="ECO:0000259" key="6">
    <source>
        <dbReference type="Pfam" id="PF03467"/>
    </source>
</evidence>
<evidence type="ECO:0000256" key="5">
    <source>
        <dbReference type="SAM" id="MobiDB-lite"/>
    </source>
</evidence>
<accession>A0A7C9A752</accession>
<evidence type="ECO:0000256" key="2">
    <source>
        <dbReference type="ARBA" id="ARBA00005991"/>
    </source>
</evidence>
<dbReference type="Gene3D" id="3.30.70.330">
    <property type="match status" value="1"/>
</dbReference>
<protein>
    <recommendedName>
        <fullName evidence="6">UPF3 domain-containing protein</fullName>
    </recommendedName>
</protein>
<dbReference type="InterPro" id="IPR005120">
    <property type="entry name" value="UPF3_dom"/>
</dbReference>
<evidence type="ECO:0000313" key="7">
    <source>
        <dbReference type="EMBL" id="MBA4658675.1"/>
    </source>
</evidence>
<dbReference type="PANTHER" id="PTHR13112">
    <property type="entry name" value="UPF3 REGULATOR OF NONSENSE TRANSCRIPTS-LIKE PROTEIN"/>
    <property type="match status" value="1"/>
</dbReference>
<feature type="compositionally biased region" description="Polar residues" evidence="5">
    <location>
        <begin position="169"/>
        <end position="181"/>
    </location>
</feature>
<evidence type="ECO:0000256" key="1">
    <source>
        <dbReference type="ARBA" id="ARBA00004123"/>
    </source>
</evidence>
<feature type="compositionally biased region" description="Basic and acidic residues" evidence="5">
    <location>
        <begin position="413"/>
        <end position="422"/>
    </location>
</feature>
<dbReference type="SUPFAM" id="SSF54928">
    <property type="entry name" value="RNA-binding domain, RBD"/>
    <property type="match status" value="1"/>
</dbReference>
<sequence length="489" mass="54042">MKDPVNRTKVVIRHLPPTLTQSAFFDQIDARFSGCYNWSTFRPGKSSYKNQRYARAYVNFNSPEDVFDFADFFNGHVFVNEKGAQFKAIVEYAPSQRVPKHNAKRDGREGTIYKDPEYLEFLELISKPAENLPSADIQLERREAERAGIQEAPVVTPLMEYVRKKRAAKSSNQAGGRSGTASPGKARSSKQTSEKKKYILKTSGKSANGKDKSTYIIVQRESQVDASGKKAVENESGSYLDTTKKRILLLKGKEQEISQVSDGITQSKVAASVEASSPSLALKLNQRHDASGRIIRSILLNKETRLNQPTVQMEQKLQASNSEKGKRPPRPSSARSGGQPSTNEQSLSSDYVGKRSGEDKSPGNEVHGFVPSREKQHRRTRSRERLDRGVWTPRRSDASHAGDENQSNASDSCEVKRGESKYENLQSGRSAEAGSGRNSSHTENGSHRHFGRRGPAHGGKDDGSSRRGGTAGYGPHEKQVWVQKSASGS</sequence>
<dbReference type="InterPro" id="IPR012677">
    <property type="entry name" value="Nucleotide-bd_a/b_plait_sf"/>
</dbReference>
<comment type="similarity">
    <text evidence="2">Belongs to the RENT3 family.</text>
</comment>
<dbReference type="EMBL" id="GISG01201402">
    <property type="protein sequence ID" value="MBA4658674.1"/>
    <property type="molecule type" value="Transcribed_RNA"/>
</dbReference>
<organism evidence="7">
    <name type="scientific">Opuntia streptacantha</name>
    <name type="common">Prickly pear cactus</name>
    <name type="synonym">Opuntia cardona</name>
    <dbReference type="NCBI Taxonomy" id="393608"/>
    <lineage>
        <taxon>Eukaryota</taxon>
        <taxon>Viridiplantae</taxon>
        <taxon>Streptophyta</taxon>
        <taxon>Embryophyta</taxon>
        <taxon>Tracheophyta</taxon>
        <taxon>Spermatophyta</taxon>
        <taxon>Magnoliopsida</taxon>
        <taxon>eudicotyledons</taxon>
        <taxon>Gunneridae</taxon>
        <taxon>Pentapetalae</taxon>
        <taxon>Caryophyllales</taxon>
        <taxon>Cactineae</taxon>
        <taxon>Cactaceae</taxon>
        <taxon>Opuntioideae</taxon>
        <taxon>Opuntia</taxon>
    </lineage>
</organism>
<feature type="compositionally biased region" description="Polar residues" evidence="5">
    <location>
        <begin position="333"/>
        <end position="349"/>
    </location>
</feature>
<feature type="compositionally biased region" description="Basic and acidic residues" evidence="5">
    <location>
        <begin position="383"/>
        <end position="403"/>
    </location>
</feature>
<keyword evidence="3" id="KW-0866">Nonsense-mediated mRNA decay</keyword>
<proteinExistence type="inferred from homology"/>
<feature type="compositionally biased region" description="Polar residues" evidence="5">
    <location>
        <begin position="306"/>
        <end position="322"/>
    </location>
</feature>
<dbReference type="CDD" id="cd12455">
    <property type="entry name" value="RRM_like_Smg4_UPF3"/>
    <property type="match status" value="1"/>
</dbReference>
<feature type="domain" description="UPF3" evidence="6">
    <location>
        <begin position="6"/>
        <end position="167"/>
    </location>
</feature>
<feature type="region of interest" description="Disordered" evidence="5">
    <location>
        <begin position="165"/>
        <end position="209"/>
    </location>
</feature>
<name>A0A7C9A752_OPUST</name>
<dbReference type="GO" id="GO:0005730">
    <property type="term" value="C:nucleolus"/>
    <property type="evidence" value="ECO:0007669"/>
    <property type="project" value="TreeGrafter"/>
</dbReference>
<evidence type="ECO:0000256" key="4">
    <source>
        <dbReference type="ARBA" id="ARBA00023242"/>
    </source>
</evidence>
<feature type="region of interest" description="Disordered" evidence="5">
    <location>
        <begin position="306"/>
        <end position="489"/>
    </location>
</feature>
<keyword evidence="4" id="KW-0539">Nucleus</keyword>
<dbReference type="Pfam" id="PF03467">
    <property type="entry name" value="Smg4_UPF3"/>
    <property type="match status" value="1"/>
</dbReference>
<dbReference type="InterPro" id="IPR039722">
    <property type="entry name" value="Upf3"/>
</dbReference>
<dbReference type="GO" id="GO:0003729">
    <property type="term" value="F:mRNA binding"/>
    <property type="evidence" value="ECO:0007669"/>
    <property type="project" value="TreeGrafter"/>
</dbReference>
<reference evidence="7" key="1">
    <citation type="journal article" date="2013" name="J. Plant Res.">
        <title>Effect of fungi and light on seed germination of three Opuntia species from semiarid lands of central Mexico.</title>
        <authorList>
            <person name="Delgado-Sanchez P."/>
            <person name="Jimenez-Bremont J.F."/>
            <person name="Guerrero-Gonzalez Mde L."/>
            <person name="Flores J."/>
        </authorList>
    </citation>
    <scope>NUCLEOTIDE SEQUENCE</scope>
    <source>
        <tissue evidence="7">Cladode</tissue>
    </source>
</reference>
<dbReference type="GO" id="GO:0005737">
    <property type="term" value="C:cytoplasm"/>
    <property type="evidence" value="ECO:0007669"/>
    <property type="project" value="TreeGrafter"/>
</dbReference>
<dbReference type="InterPro" id="IPR035979">
    <property type="entry name" value="RBD_domain_sf"/>
</dbReference>
<dbReference type="FunFam" id="3.30.70.330:FF:000255">
    <property type="entry name" value="Regulator of nonsense transcripts UPF3"/>
    <property type="match status" value="1"/>
</dbReference>
<dbReference type="PANTHER" id="PTHR13112:SF0">
    <property type="entry name" value="FI21285P1"/>
    <property type="match status" value="1"/>
</dbReference>
<comment type="subcellular location">
    <subcellularLocation>
        <location evidence="1">Nucleus</location>
    </subcellularLocation>
</comment>
<dbReference type="GO" id="GO:0000184">
    <property type="term" value="P:nuclear-transcribed mRNA catabolic process, nonsense-mediated decay"/>
    <property type="evidence" value="ECO:0007669"/>
    <property type="project" value="UniProtKB-KW"/>
</dbReference>
<dbReference type="EMBL" id="GISG01201403">
    <property type="protein sequence ID" value="MBA4658675.1"/>
    <property type="molecule type" value="Transcribed_RNA"/>
</dbReference>